<evidence type="ECO:0000313" key="3">
    <source>
        <dbReference type="RefSeq" id="XP_017780763.1"/>
    </source>
</evidence>
<feature type="region of interest" description="Disordered" evidence="1">
    <location>
        <begin position="31"/>
        <end position="57"/>
    </location>
</feature>
<accession>A0ABM1N1R3</accession>
<dbReference type="InterPro" id="IPR024051">
    <property type="entry name" value="AICAR_Tfase_dup_dom_sf"/>
</dbReference>
<evidence type="ECO:0000313" key="2">
    <source>
        <dbReference type="Proteomes" id="UP000695000"/>
    </source>
</evidence>
<dbReference type="InterPro" id="IPR016193">
    <property type="entry name" value="Cytidine_deaminase-like"/>
</dbReference>
<evidence type="ECO:0000256" key="1">
    <source>
        <dbReference type="SAM" id="MobiDB-lite"/>
    </source>
</evidence>
<organism evidence="2 3">
    <name type="scientific">Nicrophorus vespilloides</name>
    <name type="common">Boreal carrion beetle</name>
    <dbReference type="NCBI Taxonomy" id="110193"/>
    <lineage>
        <taxon>Eukaryota</taxon>
        <taxon>Metazoa</taxon>
        <taxon>Ecdysozoa</taxon>
        <taxon>Arthropoda</taxon>
        <taxon>Hexapoda</taxon>
        <taxon>Insecta</taxon>
        <taxon>Pterygota</taxon>
        <taxon>Neoptera</taxon>
        <taxon>Endopterygota</taxon>
        <taxon>Coleoptera</taxon>
        <taxon>Polyphaga</taxon>
        <taxon>Staphyliniformia</taxon>
        <taxon>Silphidae</taxon>
        <taxon>Nicrophorinae</taxon>
        <taxon>Nicrophorus</taxon>
    </lineage>
</organism>
<dbReference type="Gene3D" id="3.40.140.20">
    <property type="match status" value="1"/>
</dbReference>
<dbReference type="SUPFAM" id="SSF53927">
    <property type="entry name" value="Cytidine deaminase-like"/>
    <property type="match status" value="1"/>
</dbReference>
<dbReference type="GeneID" id="108565696"/>
<protein>
    <submittedName>
        <fullName evidence="3">Bifunctional purine biosynthesis protein PURH-like</fullName>
    </submittedName>
</protein>
<reference evidence="3" key="1">
    <citation type="submission" date="2025-08" db="UniProtKB">
        <authorList>
            <consortium name="RefSeq"/>
        </authorList>
    </citation>
    <scope>IDENTIFICATION</scope>
    <source>
        <tissue evidence="3">Whole Larva</tissue>
    </source>
</reference>
<proteinExistence type="predicted"/>
<sequence>MDRQIVSLASDAFFPFRDNIDRARLSGVSYIGSPQGSNNDRHRSHHAKAVPSLTSIQ</sequence>
<dbReference type="Proteomes" id="UP000695000">
    <property type="component" value="Unplaced"/>
</dbReference>
<dbReference type="RefSeq" id="XP_017780763.1">
    <property type="nucleotide sequence ID" value="XM_017925274.1"/>
</dbReference>
<name>A0ABM1N1R3_NICVS</name>
<keyword evidence="2" id="KW-1185">Reference proteome</keyword>
<gene>
    <name evidence="3" type="primary">LOC108565696</name>
</gene>